<reference evidence="7 8" key="1">
    <citation type="submission" date="2017-10" db="EMBL/GenBank/DDBJ databases">
        <title>Sequencing the genomes of 1000 actinobacteria strains.</title>
        <authorList>
            <person name="Klenk H.-P."/>
        </authorList>
    </citation>
    <scope>NUCLEOTIDE SEQUENCE [LARGE SCALE GENOMIC DNA]</scope>
    <source>
        <strain evidence="7 8">DSM 21801</strain>
    </source>
</reference>
<comment type="caution">
    <text evidence="7">The sequence shown here is derived from an EMBL/GenBank/DDBJ whole genome shotgun (WGS) entry which is preliminary data.</text>
</comment>
<evidence type="ECO:0000256" key="1">
    <source>
        <dbReference type="ARBA" id="ARBA00022793"/>
    </source>
</evidence>
<dbReference type="InterPro" id="IPR007085">
    <property type="entry name" value="DNA/pantothenate-metab_flavo_C"/>
</dbReference>
<dbReference type="GO" id="GO:0015941">
    <property type="term" value="P:pantothenate catabolic process"/>
    <property type="evidence" value="ECO:0007669"/>
    <property type="project" value="InterPro"/>
</dbReference>
<dbReference type="InterPro" id="IPR036551">
    <property type="entry name" value="Flavin_trans-like"/>
</dbReference>
<comment type="caution">
    <text evidence="3">Lacks conserved residue(s) required for the propagation of feature annotation.</text>
</comment>
<feature type="binding site" evidence="3">
    <location>
        <begin position="305"/>
        <end position="308"/>
    </location>
    <ligand>
        <name>CTP</name>
        <dbReference type="ChEBI" id="CHEBI:37563"/>
    </ligand>
</feature>
<feature type="binding site" evidence="3">
    <location>
        <position position="346"/>
    </location>
    <ligand>
        <name>CTP</name>
        <dbReference type="ChEBI" id="CHEBI:37563"/>
    </ligand>
</feature>
<dbReference type="Pfam" id="PF04127">
    <property type="entry name" value="DFP"/>
    <property type="match status" value="1"/>
</dbReference>
<dbReference type="InterPro" id="IPR003382">
    <property type="entry name" value="Flavoprotein"/>
</dbReference>
<keyword evidence="3" id="KW-0479">Metal-binding</keyword>
<keyword evidence="3" id="KW-0460">Magnesium</keyword>
<proteinExistence type="inferred from homology"/>
<evidence type="ECO:0000313" key="7">
    <source>
        <dbReference type="EMBL" id="PFG19650.1"/>
    </source>
</evidence>
<dbReference type="AlphaFoldDB" id="A0A2A9D1C6"/>
<dbReference type="UniPathway" id="UPA00241">
    <property type="reaction ID" value="UER00353"/>
</dbReference>
<dbReference type="EC" id="6.3.2.5" evidence="3"/>
<feature type="region of interest" description="Phosphopantothenate--cysteine ligase" evidence="3">
    <location>
        <begin position="190"/>
        <end position="406"/>
    </location>
</feature>
<evidence type="ECO:0000313" key="8">
    <source>
        <dbReference type="Proteomes" id="UP000224915"/>
    </source>
</evidence>
<dbReference type="EC" id="4.1.1.36" evidence="3"/>
<keyword evidence="3 4" id="KW-0285">Flavoprotein</keyword>
<evidence type="ECO:0000259" key="5">
    <source>
        <dbReference type="Pfam" id="PF02441"/>
    </source>
</evidence>
<protein>
    <recommendedName>
        <fullName evidence="3">Coenzyme A biosynthesis bifunctional protein CoaBC</fullName>
    </recommendedName>
    <alternativeName>
        <fullName evidence="3">DNA/pantothenate metabolism flavoprotein</fullName>
    </alternativeName>
    <alternativeName>
        <fullName evidence="3">Phosphopantothenoylcysteine synthetase/decarboxylase</fullName>
        <shortName evidence="3">PPCS-PPCDC</shortName>
    </alternativeName>
    <domain>
        <recommendedName>
            <fullName evidence="3">Phosphopantothenoylcysteine decarboxylase</fullName>
            <shortName evidence="3">PPC decarboxylase</shortName>
            <shortName evidence="3">PPC-DC</shortName>
            <ecNumber evidence="3">4.1.1.36</ecNumber>
        </recommendedName>
        <alternativeName>
            <fullName evidence="3">CoaC</fullName>
        </alternativeName>
    </domain>
    <domain>
        <recommendedName>
            <fullName evidence="3">Phosphopantothenate--cysteine ligase</fullName>
            <ecNumber evidence="3">6.3.2.5</ecNumber>
        </recommendedName>
        <alternativeName>
            <fullName evidence="3">CoaB</fullName>
        </alternativeName>
        <alternativeName>
            <fullName evidence="3">Phosphopantothenoylcysteine synthetase</fullName>
            <shortName evidence="3">PPC synthetase</shortName>
            <shortName evidence="3">PPC-S</shortName>
        </alternativeName>
    </domain>
</protein>
<dbReference type="InterPro" id="IPR005252">
    <property type="entry name" value="CoaBC"/>
</dbReference>
<comment type="catalytic activity">
    <reaction evidence="3 4">
        <text>N-[(R)-4-phosphopantothenoyl]-L-cysteine + H(+) = (R)-4'-phosphopantetheine + CO2</text>
        <dbReference type="Rhea" id="RHEA:16793"/>
        <dbReference type="ChEBI" id="CHEBI:15378"/>
        <dbReference type="ChEBI" id="CHEBI:16526"/>
        <dbReference type="ChEBI" id="CHEBI:59458"/>
        <dbReference type="ChEBI" id="CHEBI:61723"/>
        <dbReference type="EC" id="4.1.1.36"/>
    </reaction>
</comment>
<evidence type="ECO:0000256" key="4">
    <source>
        <dbReference type="RuleBase" id="RU364078"/>
    </source>
</evidence>
<dbReference type="GO" id="GO:0010181">
    <property type="term" value="F:FMN binding"/>
    <property type="evidence" value="ECO:0007669"/>
    <property type="project" value="UniProtKB-UniRule"/>
</dbReference>
<comment type="function">
    <text evidence="3">Catalyzes two sequential steps in the biosynthesis of coenzyme A. In the first step cysteine is conjugated to 4'-phosphopantothenate to form 4-phosphopantothenoylcysteine. In the second step the latter compound is decarboxylated to form 4'-phosphopantotheine.</text>
</comment>
<dbReference type="GO" id="GO:0071513">
    <property type="term" value="C:phosphopantothenoylcysteine decarboxylase complex"/>
    <property type="evidence" value="ECO:0007669"/>
    <property type="project" value="TreeGrafter"/>
</dbReference>
<comment type="catalytic activity">
    <reaction evidence="3 4">
        <text>(R)-4'-phosphopantothenate + L-cysteine + CTP = N-[(R)-4-phosphopantothenoyl]-L-cysteine + CMP + diphosphate + H(+)</text>
        <dbReference type="Rhea" id="RHEA:19397"/>
        <dbReference type="ChEBI" id="CHEBI:10986"/>
        <dbReference type="ChEBI" id="CHEBI:15378"/>
        <dbReference type="ChEBI" id="CHEBI:33019"/>
        <dbReference type="ChEBI" id="CHEBI:35235"/>
        <dbReference type="ChEBI" id="CHEBI:37563"/>
        <dbReference type="ChEBI" id="CHEBI:59458"/>
        <dbReference type="ChEBI" id="CHEBI:60377"/>
        <dbReference type="EC" id="6.3.2.5"/>
    </reaction>
</comment>
<comment type="pathway">
    <text evidence="3 4">Cofactor biosynthesis; coenzyme A biosynthesis; CoA from (R)-pantothenate: step 2/5.</text>
</comment>
<organism evidence="7 8">
    <name type="scientific">Serinibacter salmoneus</name>
    <dbReference type="NCBI Taxonomy" id="556530"/>
    <lineage>
        <taxon>Bacteria</taxon>
        <taxon>Bacillati</taxon>
        <taxon>Actinomycetota</taxon>
        <taxon>Actinomycetes</taxon>
        <taxon>Micrococcales</taxon>
        <taxon>Beutenbergiaceae</taxon>
        <taxon>Serinibacter</taxon>
    </lineage>
</organism>
<dbReference type="SUPFAM" id="SSF52507">
    <property type="entry name" value="Homo-oligomeric flavin-containing Cys decarboxylases, HFCD"/>
    <property type="match status" value="1"/>
</dbReference>
<dbReference type="OrthoDB" id="9802554at2"/>
<feature type="domain" description="Flavoprotein" evidence="5">
    <location>
        <begin position="1"/>
        <end position="171"/>
    </location>
</feature>
<comment type="function">
    <text evidence="4">Catalyzes two steps in the biosynthesis of coenzyme A. In the first step cysteine is conjugated to 4'-phosphopantothenate to form 4-phosphopantothenoylcysteine, in the latter compound is decarboxylated to form 4'-phosphopantotheine.</text>
</comment>
<gene>
    <name evidence="3" type="primary">coaBC</name>
    <name evidence="7" type="ORF">ATL40_1218</name>
</gene>
<dbReference type="Proteomes" id="UP000224915">
    <property type="component" value="Unassembled WGS sequence"/>
</dbReference>
<keyword evidence="8" id="KW-1185">Reference proteome</keyword>
<feature type="binding site" evidence="3">
    <location>
        <position position="324"/>
    </location>
    <ligand>
        <name>CTP</name>
        <dbReference type="ChEBI" id="CHEBI:37563"/>
    </ligand>
</feature>
<dbReference type="Gene3D" id="3.40.50.1950">
    <property type="entry name" value="Flavin prenyltransferase-like"/>
    <property type="match status" value="1"/>
</dbReference>
<comment type="similarity">
    <text evidence="3 4">In the C-terminal section; belongs to the PPC synthetase family.</text>
</comment>
<feature type="binding site" evidence="3">
    <location>
        <position position="279"/>
    </location>
    <ligand>
        <name>CTP</name>
        <dbReference type="ChEBI" id="CHEBI:37563"/>
    </ligand>
</feature>
<dbReference type="GO" id="GO:0046872">
    <property type="term" value="F:metal ion binding"/>
    <property type="evidence" value="ECO:0007669"/>
    <property type="project" value="UniProtKB-KW"/>
</dbReference>
<dbReference type="PANTHER" id="PTHR14359:SF6">
    <property type="entry name" value="PHOSPHOPANTOTHENOYLCYSTEINE DECARBOXYLASE"/>
    <property type="match status" value="1"/>
</dbReference>
<accession>A0A2A9D1C6</accession>
<keyword evidence="3" id="KW-0511">Multifunctional enzyme</keyword>
<keyword evidence="3 4" id="KW-0288">FMN</keyword>
<dbReference type="Gene3D" id="3.40.50.10300">
    <property type="entry name" value="CoaB-like"/>
    <property type="match status" value="1"/>
</dbReference>
<dbReference type="RefSeq" id="WP_098468739.1">
    <property type="nucleotide sequence ID" value="NZ_PDJD01000001.1"/>
</dbReference>
<comment type="similarity">
    <text evidence="3 4">In the N-terminal section; belongs to the HFCD (homo-oligomeric flavin containing Cys decarboxylase) superfamily.</text>
</comment>
<keyword evidence="3 4" id="KW-0436">Ligase</keyword>
<keyword evidence="1 3" id="KW-0210">Decarboxylase</keyword>
<dbReference type="SUPFAM" id="SSF102645">
    <property type="entry name" value="CoaB-like"/>
    <property type="match status" value="1"/>
</dbReference>
<dbReference type="Pfam" id="PF02441">
    <property type="entry name" value="Flavoprotein"/>
    <property type="match status" value="1"/>
</dbReference>
<feature type="domain" description="DNA/pantothenate metabolism flavoprotein C-terminal" evidence="6">
    <location>
        <begin position="185"/>
        <end position="399"/>
    </location>
</feature>
<dbReference type="HAMAP" id="MF_02225">
    <property type="entry name" value="CoaBC"/>
    <property type="match status" value="1"/>
</dbReference>
<keyword evidence="2 3" id="KW-0456">Lyase</keyword>
<feature type="binding site" evidence="3">
    <location>
        <position position="289"/>
    </location>
    <ligand>
        <name>CTP</name>
        <dbReference type="ChEBI" id="CHEBI:37563"/>
    </ligand>
</feature>
<dbReference type="GO" id="GO:0004633">
    <property type="term" value="F:phosphopantothenoylcysteine decarboxylase activity"/>
    <property type="evidence" value="ECO:0007669"/>
    <property type="project" value="UniProtKB-UniRule"/>
</dbReference>
<evidence type="ECO:0000256" key="2">
    <source>
        <dbReference type="ARBA" id="ARBA00023239"/>
    </source>
</evidence>
<dbReference type="GO" id="GO:0015937">
    <property type="term" value="P:coenzyme A biosynthetic process"/>
    <property type="evidence" value="ECO:0007669"/>
    <property type="project" value="UniProtKB-UniRule"/>
</dbReference>
<comment type="cofactor">
    <cofactor evidence="3">
        <name>FMN</name>
        <dbReference type="ChEBI" id="CHEBI:58210"/>
    </cofactor>
    <text evidence="3">Binds 1 FMN per subunit.</text>
</comment>
<name>A0A2A9D1C6_9MICO</name>
<dbReference type="PANTHER" id="PTHR14359">
    <property type="entry name" value="HOMO-OLIGOMERIC FLAVIN CONTAINING CYS DECARBOXYLASE FAMILY"/>
    <property type="match status" value="1"/>
</dbReference>
<dbReference type="EMBL" id="PDJD01000001">
    <property type="protein sequence ID" value="PFG19650.1"/>
    <property type="molecule type" value="Genomic_DNA"/>
</dbReference>
<dbReference type="NCBIfam" id="TIGR00521">
    <property type="entry name" value="coaBC_dfp"/>
    <property type="match status" value="1"/>
</dbReference>
<dbReference type="GO" id="GO:0004632">
    <property type="term" value="F:phosphopantothenate--cysteine ligase activity"/>
    <property type="evidence" value="ECO:0007669"/>
    <property type="project" value="UniProtKB-UniRule"/>
</dbReference>
<feature type="region of interest" description="Phosphopantothenoylcysteine decarboxylase" evidence="3">
    <location>
        <begin position="1"/>
        <end position="189"/>
    </location>
</feature>
<comment type="pathway">
    <text evidence="3 4">Cofactor biosynthesis; coenzyme A biosynthesis; CoA from (R)-pantothenate: step 3/5.</text>
</comment>
<evidence type="ECO:0000259" key="6">
    <source>
        <dbReference type="Pfam" id="PF04127"/>
    </source>
</evidence>
<evidence type="ECO:0000256" key="3">
    <source>
        <dbReference type="HAMAP-Rule" id="MF_02225"/>
    </source>
</evidence>
<dbReference type="InterPro" id="IPR035929">
    <property type="entry name" value="CoaB-like_sf"/>
</dbReference>
<feature type="binding site" evidence="3">
    <location>
        <position position="342"/>
    </location>
    <ligand>
        <name>CTP</name>
        <dbReference type="ChEBI" id="CHEBI:37563"/>
    </ligand>
</feature>
<sequence>MRILLGVTGGIAAYKAALLLRSLTEAGHDVHVIPTQASLRFVGAATWEALSGHTAHTDVFTGAAGVEHVALGRSADLVIVAPATADLLARAASGAADDLLTTTLLTVTCPVLLAPAMHTEMWLHPATVANVATLRSRGVHVLDPDSGRLTGADTGPGRLPEPEAIARAALELVGAVEPSSPPQDLAGLRAVVSAGGTREAIDPVRYLGNRSSGRQGVAVADALAARGAQVTLVAANVAPAVHGGRHAVVEVVSTADLAEAMATRAAASDIVVMAAAVADYRPATGSEHKLKKTGGGLTLELVENPDILAGLVSGRRAGQVIVGFAAETGDADSDPLEHGRAKARRKGADLLAVNAVGHDRGFGDVPNALTVLDAAGDLVGSSEGSKEEVAAALVSHVADLILRRSA</sequence>
<comment type="cofactor">
    <cofactor evidence="3">
        <name>Mg(2+)</name>
        <dbReference type="ChEBI" id="CHEBI:18420"/>
    </cofactor>
</comment>